<name>A0A285TUE5_9PROT</name>
<dbReference type="AlphaFoldDB" id="A0A285TUE5"/>
<sequence length="76" mass="8321">MALLLNKRHPVGGAYVETLTGGKVLAGETLESASEFENARAAYDQYRPLADSGDHSAWNICYTLEGIAELKEEKLH</sequence>
<reference evidence="1 2" key="1">
    <citation type="submission" date="2017-08" db="EMBL/GenBank/DDBJ databases">
        <authorList>
            <person name="de Groot N.N."/>
        </authorList>
    </citation>
    <scope>NUCLEOTIDE SEQUENCE [LARGE SCALE GENOMIC DNA]</scope>
    <source>
        <strain evidence="1 2">USBA 78</strain>
    </source>
</reference>
<proteinExistence type="predicted"/>
<evidence type="ECO:0000313" key="2">
    <source>
        <dbReference type="Proteomes" id="UP000219068"/>
    </source>
</evidence>
<gene>
    <name evidence="1" type="ORF">SAMN05428964_105441</name>
</gene>
<dbReference type="Proteomes" id="UP000219068">
    <property type="component" value="Unassembled WGS sequence"/>
</dbReference>
<dbReference type="EMBL" id="OBMM01000005">
    <property type="protein sequence ID" value="SOC27503.1"/>
    <property type="molecule type" value="Genomic_DNA"/>
</dbReference>
<accession>A0A285TUE5</accession>
<organism evidence="1 2">
    <name type="scientific">Thalassospira xiamenensis</name>
    <dbReference type="NCBI Taxonomy" id="220697"/>
    <lineage>
        <taxon>Bacteria</taxon>
        <taxon>Pseudomonadati</taxon>
        <taxon>Pseudomonadota</taxon>
        <taxon>Alphaproteobacteria</taxon>
        <taxon>Rhodospirillales</taxon>
        <taxon>Thalassospiraceae</taxon>
        <taxon>Thalassospira</taxon>
    </lineage>
</organism>
<evidence type="ECO:0000313" key="1">
    <source>
        <dbReference type="EMBL" id="SOC27503.1"/>
    </source>
</evidence>
<protein>
    <submittedName>
        <fullName evidence="1">Uncharacterized protein</fullName>
    </submittedName>
</protein>
<dbReference type="RefSeq" id="WP_097052962.1">
    <property type="nucleotide sequence ID" value="NZ_OBMM01000005.1"/>
</dbReference>